<dbReference type="GeneID" id="106809621"/>
<reference evidence="3" key="1">
    <citation type="submission" date="2025-08" db="UniProtKB">
        <authorList>
            <consortium name="RefSeq"/>
        </authorList>
    </citation>
    <scope>IDENTIFICATION</scope>
</reference>
<keyword evidence="2" id="KW-1185">Reference proteome</keyword>
<sequence>MATGGSYGDELPPSYFEAVKLSGALGDSAAGPHQDASGNPYVFAPGDPNPYRWIGEQETGVYFKDFVPTSVDPYNLASNEPFNKQVEGANDWLSQQPDIVIVSCETVEFKVRSSGKIDLQRTNYRESDDGRTVIAYGLRLWLRSPGKQEGRHGPQISYRDIIPATSYSPDHSGEDEDLSMALLQSCDQCTDGEEKLHLSGGKTVDPERTVSKERGDSRTVYLNLFRIYFEVNTSSAAVQGELGFKDFSPAEHSHTQLLAQLTRWLQTGELSGWQVTNLETVTQKIKRSGGKNKILPRRAVYTEHGEAHTYYLKILRLFYVRYHNHPSPRDLIITSKAFYPIREDSKFEDATSLNSRIFEWTKAAGAKVLAVETVPSRVGRSAERKEGYEVMHTDNDGEKAERFEYIIWVYIDGEYSEPPPSVIPPPPIHRTDNTDCTLL</sequence>
<feature type="compositionally biased region" description="Pro residues" evidence="1">
    <location>
        <begin position="419"/>
        <end position="428"/>
    </location>
</feature>
<name>A0ABM1E7U0_PRICU</name>
<feature type="region of interest" description="Disordered" evidence="1">
    <location>
        <begin position="419"/>
        <end position="439"/>
    </location>
</feature>
<dbReference type="Proteomes" id="UP000695022">
    <property type="component" value="Unplaced"/>
</dbReference>
<accession>A0ABM1E7U0</accession>
<evidence type="ECO:0000313" key="2">
    <source>
        <dbReference type="Proteomes" id="UP000695022"/>
    </source>
</evidence>
<protein>
    <submittedName>
        <fullName evidence="3">Uncharacterized protein LOC106809621</fullName>
    </submittedName>
</protein>
<dbReference type="RefSeq" id="XP_014668261.1">
    <property type="nucleotide sequence ID" value="XM_014812775.1"/>
</dbReference>
<evidence type="ECO:0000256" key="1">
    <source>
        <dbReference type="SAM" id="MobiDB-lite"/>
    </source>
</evidence>
<organism evidence="2 3">
    <name type="scientific">Priapulus caudatus</name>
    <name type="common">Priapulid worm</name>
    <dbReference type="NCBI Taxonomy" id="37621"/>
    <lineage>
        <taxon>Eukaryota</taxon>
        <taxon>Metazoa</taxon>
        <taxon>Ecdysozoa</taxon>
        <taxon>Scalidophora</taxon>
        <taxon>Priapulida</taxon>
        <taxon>Priapulimorpha</taxon>
        <taxon>Priapulimorphida</taxon>
        <taxon>Priapulidae</taxon>
        <taxon>Priapulus</taxon>
    </lineage>
</organism>
<proteinExistence type="predicted"/>
<gene>
    <name evidence="3" type="primary">LOC106809621</name>
</gene>
<evidence type="ECO:0000313" key="3">
    <source>
        <dbReference type="RefSeq" id="XP_014668261.1"/>
    </source>
</evidence>